<name>A0AAJ6Z649_PAPXU</name>
<evidence type="ECO:0000313" key="2">
    <source>
        <dbReference type="RefSeq" id="XP_013165974.1"/>
    </source>
</evidence>
<dbReference type="KEGG" id="pxu:106116630"/>
<organism evidence="2">
    <name type="scientific">Papilio xuthus</name>
    <name type="common">Asian swallowtail butterfly</name>
    <dbReference type="NCBI Taxonomy" id="66420"/>
    <lineage>
        <taxon>Eukaryota</taxon>
        <taxon>Metazoa</taxon>
        <taxon>Ecdysozoa</taxon>
        <taxon>Arthropoda</taxon>
        <taxon>Hexapoda</taxon>
        <taxon>Insecta</taxon>
        <taxon>Pterygota</taxon>
        <taxon>Neoptera</taxon>
        <taxon>Endopterygota</taxon>
        <taxon>Lepidoptera</taxon>
        <taxon>Glossata</taxon>
        <taxon>Ditrysia</taxon>
        <taxon>Papilionoidea</taxon>
        <taxon>Papilionidae</taxon>
        <taxon>Papilioninae</taxon>
        <taxon>Papilio</taxon>
    </lineage>
</organism>
<feature type="signal peptide" evidence="1">
    <location>
        <begin position="1"/>
        <end position="15"/>
    </location>
</feature>
<accession>A0AAJ6Z649</accession>
<dbReference type="RefSeq" id="XP_013165974.1">
    <property type="nucleotide sequence ID" value="XM_013310520.1"/>
</dbReference>
<reference evidence="2" key="1">
    <citation type="submission" date="2025-08" db="UniProtKB">
        <authorList>
            <consortium name="RefSeq"/>
        </authorList>
    </citation>
    <scope>IDENTIFICATION</scope>
</reference>
<dbReference type="Proteomes" id="UP000694872">
    <property type="component" value="Unplaced"/>
</dbReference>
<dbReference type="GeneID" id="106116630"/>
<dbReference type="AlphaFoldDB" id="A0AAJ6Z649"/>
<protein>
    <submittedName>
        <fullName evidence="2">Uncharacterized protein LOC106116630</fullName>
    </submittedName>
</protein>
<evidence type="ECO:0000256" key="1">
    <source>
        <dbReference type="SAM" id="SignalP"/>
    </source>
</evidence>
<feature type="chain" id="PRO_5042603496" evidence="1">
    <location>
        <begin position="16"/>
        <end position="115"/>
    </location>
</feature>
<gene>
    <name evidence="2" type="primary">LOC106116630</name>
</gene>
<sequence length="115" mass="13402">MFLVFLLMIAFVSWSEQHLAFRDTIMKSKTYYFENYMRATMTPGFYYPYSPINYCSLSMACVHDSRSVCATSPDGCSRRKFLDQCDMFEYNCDYNAHFSTAVTTQCPHSMVDFAC</sequence>
<keyword evidence="1" id="KW-0732">Signal</keyword>
<proteinExistence type="predicted"/>